<name>A0AAV7PTB2_PLEWA</name>
<comment type="caution">
    <text evidence="1">The sequence shown here is derived from an EMBL/GenBank/DDBJ whole genome shotgun (WGS) entry which is preliminary data.</text>
</comment>
<dbReference type="EMBL" id="JANPWB010000011">
    <property type="protein sequence ID" value="KAJ1131114.1"/>
    <property type="molecule type" value="Genomic_DNA"/>
</dbReference>
<protein>
    <submittedName>
        <fullName evidence="1">Uncharacterized protein</fullName>
    </submittedName>
</protein>
<dbReference type="AlphaFoldDB" id="A0AAV7PTB2"/>
<evidence type="ECO:0000313" key="1">
    <source>
        <dbReference type="EMBL" id="KAJ1131114.1"/>
    </source>
</evidence>
<dbReference type="Proteomes" id="UP001066276">
    <property type="component" value="Chromosome 7"/>
</dbReference>
<evidence type="ECO:0000313" key="2">
    <source>
        <dbReference type="Proteomes" id="UP001066276"/>
    </source>
</evidence>
<keyword evidence="2" id="KW-1185">Reference proteome</keyword>
<organism evidence="1 2">
    <name type="scientific">Pleurodeles waltl</name>
    <name type="common">Iberian ribbed newt</name>
    <dbReference type="NCBI Taxonomy" id="8319"/>
    <lineage>
        <taxon>Eukaryota</taxon>
        <taxon>Metazoa</taxon>
        <taxon>Chordata</taxon>
        <taxon>Craniata</taxon>
        <taxon>Vertebrata</taxon>
        <taxon>Euteleostomi</taxon>
        <taxon>Amphibia</taxon>
        <taxon>Batrachia</taxon>
        <taxon>Caudata</taxon>
        <taxon>Salamandroidea</taxon>
        <taxon>Salamandridae</taxon>
        <taxon>Pleurodelinae</taxon>
        <taxon>Pleurodeles</taxon>
    </lineage>
</organism>
<proteinExistence type="predicted"/>
<sequence>MTAERRVKNHIRKQRGIEPEADAEAAAALGRSCRQFGLRTLAVPVETAKAAEGAGGTMRVSVPAVVASHR</sequence>
<accession>A0AAV7PTB2</accession>
<gene>
    <name evidence="1" type="ORF">NDU88_009457</name>
</gene>
<reference evidence="1" key="1">
    <citation type="journal article" date="2022" name="bioRxiv">
        <title>Sequencing and chromosome-scale assembly of the giantPleurodeles waltlgenome.</title>
        <authorList>
            <person name="Brown T."/>
            <person name="Elewa A."/>
            <person name="Iarovenko S."/>
            <person name="Subramanian E."/>
            <person name="Araus A.J."/>
            <person name="Petzold A."/>
            <person name="Susuki M."/>
            <person name="Suzuki K.-i.T."/>
            <person name="Hayashi T."/>
            <person name="Toyoda A."/>
            <person name="Oliveira C."/>
            <person name="Osipova E."/>
            <person name="Leigh N.D."/>
            <person name="Simon A."/>
            <person name="Yun M.H."/>
        </authorList>
    </citation>
    <scope>NUCLEOTIDE SEQUENCE</scope>
    <source>
        <strain evidence="1">20211129_DDA</strain>
        <tissue evidence="1">Liver</tissue>
    </source>
</reference>